<name>M2ZUD4_9PSEU</name>
<dbReference type="Proteomes" id="UP000054226">
    <property type="component" value="Unassembled WGS sequence"/>
</dbReference>
<comment type="caution">
    <text evidence="1">The sequence shown here is derived from an EMBL/GenBank/DDBJ whole genome shotgun (WGS) entry which is preliminary data.</text>
</comment>
<dbReference type="AlphaFoldDB" id="M2ZUD4"/>
<dbReference type="EMBL" id="AOHO01000020">
    <property type="protein sequence ID" value="EME64363.1"/>
    <property type="molecule type" value="Genomic_DNA"/>
</dbReference>
<evidence type="ECO:0000313" key="1">
    <source>
        <dbReference type="EMBL" id="EME64363.1"/>
    </source>
</evidence>
<gene>
    <name evidence="1" type="ORF">H074_03315</name>
</gene>
<evidence type="ECO:0000313" key="2">
    <source>
        <dbReference type="Proteomes" id="UP000054226"/>
    </source>
</evidence>
<accession>M2ZUD4</accession>
<organism evidence="1 2">
    <name type="scientific">Amycolatopsis decaplanina DSM 44594</name>
    <dbReference type="NCBI Taxonomy" id="1284240"/>
    <lineage>
        <taxon>Bacteria</taxon>
        <taxon>Bacillati</taxon>
        <taxon>Actinomycetota</taxon>
        <taxon>Actinomycetes</taxon>
        <taxon>Pseudonocardiales</taxon>
        <taxon>Pseudonocardiaceae</taxon>
        <taxon>Amycolatopsis</taxon>
    </lineage>
</organism>
<reference evidence="1 2" key="1">
    <citation type="journal article" date="2013" name="Genome Announc.">
        <title>Draft Genome Sequence of Amycolatopsis decaplanina Strain DSM 44594T.</title>
        <authorList>
            <person name="Kaur N."/>
            <person name="Kumar S."/>
            <person name="Bala M."/>
            <person name="Raghava G.P."/>
            <person name="Mayilraj S."/>
        </authorList>
    </citation>
    <scope>NUCLEOTIDE SEQUENCE [LARGE SCALE GENOMIC DNA]</scope>
    <source>
        <strain evidence="1 2">DSM 44594</strain>
    </source>
</reference>
<protein>
    <submittedName>
        <fullName evidence="1">Uncharacterized protein</fullName>
    </submittedName>
</protein>
<keyword evidence="2" id="KW-1185">Reference proteome</keyword>
<sequence length="118" mass="13731">MFPSGFGMAEVELTVFDLEINDVPHPRTSQRDPRQAAYLCDLVTYGEADQACVGEYRDRWIPSARPRGRLRSPWEIRELHQDRSCWQVLMDDEMTFHLGTVCCTVPTRRLEACRINSR</sequence>
<proteinExistence type="predicted"/>